<gene>
    <name evidence="2" type="ORF">HYPSUDRAFT_397170</name>
</gene>
<keyword evidence="3" id="KW-1185">Reference proteome</keyword>
<organism evidence="2 3">
    <name type="scientific">Hypholoma sublateritium (strain FD-334 SS-4)</name>
    <dbReference type="NCBI Taxonomy" id="945553"/>
    <lineage>
        <taxon>Eukaryota</taxon>
        <taxon>Fungi</taxon>
        <taxon>Dikarya</taxon>
        <taxon>Basidiomycota</taxon>
        <taxon>Agaricomycotina</taxon>
        <taxon>Agaricomycetes</taxon>
        <taxon>Agaricomycetidae</taxon>
        <taxon>Agaricales</taxon>
        <taxon>Agaricineae</taxon>
        <taxon>Strophariaceae</taxon>
        <taxon>Hypholoma</taxon>
    </lineage>
</organism>
<dbReference type="EMBL" id="KN817652">
    <property type="protein sequence ID" value="KJA15163.1"/>
    <property type="molecule type" value="Genomic_DNA"/>
</dbReference>
<keyword evidence="1" id="KW-0472">Membrane</keyword>
<reference evidence="3" key="1">
    <citation type="submission" date="2014-04" db="EMBL/GenBank/DDBJ databases">
        <title>Evolutionary Origins and Diversification of the Mycorrhizal Mutualists.</title>
        <authorList>
            <consortium name="DOE Joint Genome Institute"/>
            <consortium name="Mycorrhizal Genomics Consortium"/>
            <person name="Kohler A."/>
            <person name="Kuo A."/>
            <person name="Nagy L.G."/>
            <person name="Floudas D."/>
            <person name="Copeland A."/>
            <person name="Barry K.W."/>
            <person name="Cichocki N."/>
            <person name="Veneault-Fourrey C."/>
            <person name="LaButti K."/>
            <person name="Lindquist E.A."/>
            <person name="Lipzen A."/>
            <person name="Lundell T."/>
            <person name="Morin E."/>
            <person name="Murat C."/>
            <person name="Riley R."/>
            <person name="Ohm R."/>
            <person name="Sun H."/>
            <person name="Tunlid A."/>
            <person name="Henrissat B."/>
            <person name="Grigoriev I.V."/>
            <person name="Hibbett D.S."/>
            <person name="Martin F."/>
        </authorList>
    </citation>
    <scope>NUCLEOTIDE SEQUENCE [LARGE SCALE GENOMIC DNA]</scope>
    <source>
        <strain evidence="3">FD-334 SS-4</strain>
    </source>
</reference>
<evidence type="ECO:0000313" key="3">
    <source>
        <dbReference type="Proteomes" id="UP000054270"/>
    </source>
</evidence>
<keyword evidence="1" id="KW-1133">Transmembrane helix</keyword>
<accession>A0A0D2LWE6</accession>
<dbReference type="AlphaFoldDB" id="A0A0D2LWE6"/>
<proteinExistence type="predicted"/>
<dbReference type="Proteomes" id="UP000054270">
    <property type="component" value="Unassembled WGS sequence"/>
</dbReference>
<evidence type="ECO:0000313" key="2">
    <source>
        <dbReference type="EMBL" id="KJA15163.1"/>
    </source>
</evidence>
<name>A0A0D2LWE6_HYPSF</name>
<feature type="transmembrane region" description="Helical" evidence="1">
    <location>
        <begin position="87"/>
        <end position="107"/>
    </location>
</feature>
<evidence type="ECO:0000256" key="1">
    <source>
        <dbReference type="SAM" id="Phobius"/>
    </source>
</evidence>
<sequence>MMDYNWIQRRGKMLQSDRCHNLIATFPLFPDAPSDVRAATPLSLRPVVCSRPLSAVSCWALLVQAPLSCNFYLGATQVRSGLHRHRPMIWMNANLFASIFSAFAGWYPAVPTSDRLSPSLIDGHHRITWLRVATGLAPPPPLRYSVAGLRAIVRAANW</sequence>
<keyword evidence="1" id="KW-0812">Transmembrane</keyword>
<protein>
    <submittedName>
        <fullName evidence="2">Uncharacterized protein</fullName>
    </submittedName>
</protein>